<feature type="non-terminal residue" evidence="1">
    <location>
        <position position="1"/>
    </location>
</feature>
<dbReference type="AlphaFoldDB" id="A0A6L9QNP3"/>
<evidence type="ECO:0000313" key="2">
    <source>
        <dbReference type="Proteomes" id="UP000475532"/>
    </source>
</evidence>
<proteinExistence type="predicted"/>
<protein>
    <submittedName>
        <fullName evidence="1">DNA polymerase Y family protein</fullName>
    </submittedName>
</protein>
<sequence>RCEVSAPPATLVVRGRPAAVTGWTGPWPADERWWDADTSRRRARFQVTTDGGAAYLLAVEGGRWHVEAVYD</sequence>
<accession>A0A6L9QNP3</accession>
<gene>
    <name evidence="1" type="ORF">G3I70_27970</name>
</gene>
<reference evidence="1 2" key="1">
    <citation type="submission" date="2020-01" db="EMBL/GenBank/DDBJ databases">
        <title>Insect and environment-associated Actinomycetes.</title>
        <authorList>
            <person name="Currrie C."/>
            <person name="Chevrette M."/>
            <person name="Carlson C."/>
            <person name="Stubbendieck R."/>
            <person name="Wendt-Pienkowski E."/>
        </authorList>
    </citation>
    <scope>NUCLEOTIDE SEQUENCE [LARGE SCALE GENOMIC DNA]</scope>
    <source>
        <strain evidence="1 2">SID10258</strain>
    </source>
</reference>
<dbReference type="EMBL" id="JAAGLI010000744">
    <property type="protein sequence ID" value="NEA26303.1"/>
    <property type="molecule type" value="Genomic_DNA"/>
</dbReference>
<name>A0A6L9QNP3_9ACTN</name>
<comment type="caution">
    <text evidence="1">The sequence shown here is derived from an EMBL/GenBank/DDBJ whole genome shotgun (WGS) entry which is preliminary data.</text>
</comment>
<dbReference type="Proteomes" id="UP000475532">
    <property type="component" value="Unassembled WGS sequence"/>
</dbReference>
<evidence type="ECO:0000313" key="1">
    <source>
        <dbReference type="EMBL" id="NEA26303.1"/>
    </source>
</evidence>
<organism evidence="1 2">
    <name type="scientific">Actinomadura bangladeshensis</name>
    <dbReference type="NCBI Taxonomy" id="453573"/>
    <lineage>
        <taxon>Bacteria</taxon>
        <taxon>Bacillati</taxon>
        <taxon>Actinomycetota</taxon>
        <taxon>Actinomycetes</taxon>
        <taxon>Streptosporangiales</taxon>
        <taxon>Thermomonosporaceae</taxon>
        <taxon>Actinomadura</taxon>
    </lineage>
</organism>